<keyword evidence="3" id="KW-1185">Reference proteome</keyword>
<proteinExistence type="predicted"/>
<evidence type="ECO:0000256" key="1">
    <source>
        <dbReference type="ARBA" id="ARBA00022801"/>
    </source>
</evidence>
<dbReference type="Pfam" id="PF01026">
    <property type="entry name" value="TatD_DNase"/>
    <property type="match status" value="1"/>
</dbReference>
<dbReference type="PROSITE" id="PS01137">
    <property type="entry name" value="TATD_1"/>
    <property type="match status" value="1"/>
</dbReference>
<dbReference type="PANTHER" id="PTHR46124:SF2">
    <property type="entry name" value="D-AMINOACYL-TRNA DEACYLASE"/>
    <property type="match status" value="1"/>
</dbReference>
<dbReference type="InterPro" id="IPR001130">
    <property type="entry name" value="TatD-like"/>
</dbReference>
<dbReference type="PANTHER" id="PTHR46124">
    <property type="entry name" value="D-AMINOACYL-TRNA DEACYLASE"/>
    <property type="match status" value="1"/>
</dbReference>
<reference evidence="2" key="1">
    <citation type="submission" date="2020-11" db="EMBL/GenBank/DDBJ databases">
        <title>Nocardioides sp. CBS4Y-1, whole genome shotgun sequence.</title>
        <authorList>
            <person name="Tuo L."/>
        </authorList>
    </citation>
    <scope>NUCLEOTIDE SEQUENCE</scope>
    <source>
        <strain evidence="2">CBS4Y-1</strain>
    </source>
</reference>
<organism evidence="2 3">
    <name type="scientific">Nocardioides acrostichi</name>
    <dbReference type="NCBI Taxonomy" id="2784339"/>
    <lineage>
        <taxon>Bacteria</taxon>
        <taxon>Bacillati</taxon>
        <taxon>Actinomycetota</taxon>
        <taxon>Actinomycetes</taxon>
        <taxon>Propionibacteriales</taxon>
        <taxon>Nocardioidaceae</taxon>
        <taxon>Nocardioides</taxon>
    </lineage>
</organism>
<dbReference type="AlphaFoldDB" id="A0A930UZP9"/>
<dbReference type="EMBL" id="JADIVZ010000002">
    <property type="protein sequence ID" value="MBF4161025.1"/>
    <property type="molecule type" value="Genomic_DNA"/>
</dbReference>
<dbReference type="InterPro" id="IPR018228">
    <property type="entry name" value="DNase_TatD-rel_CS"/>
</dbReference>
<name>A0A930UZP9_9ACTN</name>
<sequence>MTLIDTHAHLDAAGGIPALDDDRATPGDDLNRIVAVTNLPRHYERLHGLQHPRVQWALGLHPGQPHPSEVVTQFLDLLPTCAVVGEVGLDGTVTGPNAVPLHRQRDELDQILTHPETAKRLVSLHSRRAVKETIDHLRRALIPGAVLHWFTGTAKQAQAAADHGAYFSVNARMTRKSELLAAIPRDRVLLETDAPYTGKASRPGDLNAVINGLADAWNVTTTAAEDTIITNQDSLLAALQVRPFE</sequence>
<accession>A0A930UZP9</accession>
<dbReference type="SUPFAM" id="SSF51556">
    <property type="entry name" value="Metallo-dependent hydrolases"/>
    <property type="match status" value="1"/>
</dbReference>
<protein>
    <submittedName>
        <fullName evidence="2">TatD family hydrolase</fullName>
    </submittedName>
</protein>
<evidence type="ECO:0000313" key="3">
    <source>
        <dbReference type="Proteomes" id="UP000656804"/>
    </source>
</evidence>
<comment type="caution">
    <text evidence="2">The sequence shown here is derived from an EMBL/GenBank/DDBJ whole genome shotgun (WGS) entry which is preliminary data.</text>
</comment>
<dbReference type="Gene3D" id="3.20.20.140">
    <property type="entry name" value="Metal-dependent hydrolases"/>
    <property type="match status" value="1"/>
</dbReference>
<dbReference type="RefSeq" id="WP_194502301.1">
    <property type="nucleotide sequence ID" value="NZ_JADIVZ010000002.1"/>
</dbReference>
<evidence type="ECO:0000313" key="2">
    <source>
        <dbReference type="EMBL" id="MBF4161025.1"/>
    </source>
</evidence>
<dbReference type="InterPro" id="IPR032466">
    <property type="entry name" value="Metal_Hydrolase"/>
</dbReference>
<keyword evidence="1 2" id="KW-0378">Hydrolase</keyword>
<gene>
    <name evidence="2" type="ORF">ISG29_04935</name>
</gene>
<dbReference type="Proteomes" id="UP000656804">
    <property type="component" value="Unassembled WGS sequence"/>
</dbReference>
<dbReference type="GO" id="GO:0016788">
    <property type="term" value="F:hydrolase activity, acting on ester bonds"/>
    <property type="evidence" value="ECO:0007669"/>
    <property type="project" value="InterPro"/>
</dbReference>